<dbReference type="InterPro" id="IPR004007">
    <property type="entry name" value="DhaL_dom"/>
</dbReference>
<dbReference type="PROSITE" id="PS51480">
    <property type="entry name" value="DHAL"/>
    <property type="match status" value="1"/>
</dbReference>
<dbReference type="EMBL" id="FWXW01000003">
    <property type="protein sequence ID" value="SMC55459.1"/>
    <property type="molecule type" value="Genomic_DNA"/>
</dbReference>
<keyword evidence="3" id="KW-1185">Reference proteome</keyword>
<evidence type="ECO:0000259" key="1">
    <source>
        <dbReference type="PROSITE" id="PS51480"/>
    </source>
</evidence>
<dbReference type="GO" id="GO:0006071">
    <property type="term" value="P:glycerol metabolic process"/>
    <property type="evidence" value="ECO:0007669"/>
    <property type="project" value="InterPro"/>
</dbReference>
<dbReference type="InterPro" id="IPR048394">
    <property type="entry name" value="FakA-like_M"/>
</dbReference>
<dbReference type="SMART" id="SM01120">
    <property type="entry name" value="Dak2"/>
    <property type="match status" value="1"/>
</dbReference>
<dbReference type="InterPro" id="IPR019986">
    <property type="entry name" value="YloV-like"/>
</dbReference>
<dbReference type="Gene3D" id="1.25.40.340">
    <property type="match status" value="1"/>
</dbReference>
<dbReference type="Pfam" id="PF02734">
    <property type="entry name" value="Dak2"/>
    <property type="match status" value="1"/>
</dbReference>
<reference evidence="2 3" key="1">
    <citation type="submission" date="2017-04" db="EMBL/GenBank/DDBJ databases">
        <authorList>
            <person name="Afonso C.L."/>
            <person name="Miller P.J."/>
            <person name="Scott M.A."/>
            <person name="Spackman E."/>
            <person name="Goraichik I."/>
            <person name="Dimitrov K.M."/>
            <person name="Suarez D.L."/>
            <person name="Swayne D.E."/>
        </authorList>
    </citation>
    <scope>NUCLEOTIDE SEQUENCE [LARGE SCALE GENOMIC DNA]</scope>
    <source>
        <strain evidence="2 3">DSM 12816</strain>
    </source>
</reference>
<gene>
    <name evidence="2" type="ORF">SAMN02745168_1466</name>
</gene>
<dbReference type="Pfam" id="PF21645">
    <property type="entry name" value="FakA-like_M"/>
    <property type="match status" value="1"/>
</dbReference>
<dbReference type="AlphaFoldDB" id="A0A1W2A3Z4"/>
<dbReference type="InterPro" id="IPR033470">
    <property type="entry name" value="FakA-like_C"/>
</dbReference>
<dbReference type="Pfam" id="PF13684">
    <property type="entry name" value="FakA-like_C"/>
    <property type="match status" value="1"/>
</dbReference>
<dbReference type="SMART" id="SM01121">
    <property type="entry name" value="Dak1_2"/>
    <property type="match status" value="1"/>
</dbReference>
<dbReference type="STRING" id="1122930.SAMN02745168_1466"/>
<accession>A0A1W2A3Z4</accession>
<dbReference type="GO" id="GO:0004371">
    <property type="term" value="F:glycerone kinase activity"/>
    <property type="evidence" value="ECO:0007669"/>
    <property type="project" value="InterPro"/>
</dbReference>
<dbReference type="InterPro" id="IPR050270">
    <property type="entry name" value="DegV_domain_contain"/>
</dbReference>
<dbReference type="NCBIfam" id="TIGR03599">
    <property type="entry name" value="YloV"/>
    <property type="match status" value="1"/>
</dbReference>
<dbReference type="InterPro" id="IPR036117">
    <property type="entry name" value="DhaL_dom_sf"/>
</dbReference>
<evidence type="ECO:0000313" key="3">
    <source>
        <dbReference type="Proteomes" id="UP000192790"/>
    </source>
</evidence>
<protein>
    <recommendedName>
        <fullName evidence="1">DhaL domain-containing protein</fullName>
    </recommendedName>
</protein>
<feature type="domain" description="DhaL" evidence="1">
    <location>
        <begin position="8"/>
        <end position="200"/>
    </location>
</feature>
<dbReference type="Proteomes" id="UP000192790">
    <property type="component" value="Unassembled WGS sequence"/>
</dbReference>
<proteinExistence type="predicted"/>
<name>A0A1W2A3Z4_9FIRM</name>
<dbReference type="RefSeq" id="WP_084234072.1">
    <property type="nucleotide sequence ID" value="NZ_FWXW01000003.1"/>
</dbReference>
<dbReference type="PANTHER" id="PTHR33434:SF4">
    <property type="entry name" value="PHOSPHATASE PROTEIN"/>
    <property type="match status" value="1"/>
</dbReference>
<organism evidence="2 3">
    <name type="scientific">Papillibacter cinnamivorans DSM 12816</name>
    <dbReference type="NCBI Taxonomy" id="1122930"/>
    <lineage>
        <taxon>Bacteria</taxon>
        <taxon>Bacillati</taxon>
        <taxon>Bacillota</taxon>
        <taxon>Clostridia</taxon>
        <taxon>Eubacteriales</taxon>
        <taxon>Oscillospiraceae</taxon>
        <taxon>Papillibacter</taxon>
    </lineage>
</organism>
<dbReference type="SUPFAM" id="SSF101473">
    <property type="entry name" value="DhaL-like"/>
    <property type="match status" value="1"/>
</dbReference>
<evidence type="ECO:0000313" key="2">
    <source>
        <dbReference type="EMBL" id="SMC55459.1"/>
    </source>
</evidence>
<dbReference type="PANTHER" id="PTHR33434">
    <property type="entry name" value="DEGV DOMAIN-CONTAINING PROTEIN DR_1986-RELATED"/>
    <property type="match status" value="1"/>
</dbReference>
<dbReference type="OrthoDB" id="9760324at2"/>
<sequence>MRETIDGLWFKQMILSASALINLHKQEINELNVFPVPDGDTGTNMSLTIGTAAAELRKHNPETVGKAAEITANALLRGARGNSGVILSLLFRGVARSLRDKEHIGGAEFAAALGEGVSAAYNAVMKPAEGTILTVSRMVAKQAVDASERNQSIEFVLEEAIAEGKVALDNTIHQNPVLKKAGVIDAGGKGYLILLEGMLKCLQGEAIPDAPVQEEPAKERADFEAFATEDIKFGYCTEFIVSRENQRDPNKLRLFLCDLGDSLVFVDDDEIIKVHVHTNNPGVALEEALKYGPLLTVKVENMREQHTEILENAVCEATRNVAEPTKKYGFISVCAGKGIQAVFTDLGVDGIVGGGQTMNPATEDILREIDKTPSEIIYILPNNKNVILAAEQCVPLSEKKVIVLHTESVPQGVAAMLAVDPELEEAELTKAMTEAYSKVYTAQVTYAARDSEYDGFSITEGDYLALAGNQMFGTDKDLTALLARLAEMIAGRNPEFVTVFYGESVSPEEAERVKDLFSAACPSAETSLVYGGQPVYYYMISAE</sequence>